<dbReference type="Proteomes" id="UP000198734">
    <property type="component" value="Unassembled WGS sequence"/>
</dbReference>
<dbReference type="PANTHER" id="PTHR47197">
    <property type="entry name" value="PROTEIN NIRF"/>
    <property type="match status" value="1"/>
</dbReference>
<keyword evidence="3" id="KW-1185">Reference proteome</keyword>
<dbReference type="Gene3D" id="2.130.10.10">
    <property type="entry name" value="YVTN repeat-like/Quinoprotein amine dehydrogenase"/>
    <property type="match status" value="2"/>
</dbReference>
<sequence>MKKLFILLLLCFIGGCSEASFPAIPSDTDFVASLNTLDGSIDFISNEAKIMESWELEEAYTGFALATDDLLLVYGYTVEKAELIELSTGKQVASIDVGEGSTYAYVYEEKIYITNAIDNTVSLYNTKGEKIQTQATGNYPMAMISDGNNLFVVNFKDEFLSKLSMELEQVDEWAIPTSSHGLFIKDNELWLGGHGAGSSPNRSIKRMNINTGELIGEIKVPLMPINMARANNGHVFTVSHGSSSVYEISETGEVLNSIKAGANPFWISSFGDSMVLAGYDDHQLYFIQSGEITKKLQVGKGPFQLIVREIE</sequence>
<evidence type="ECO:0000313" key="3">
    <source>
        <dbReference type="Proteomes" id="UP000198734"/>
    </source>
</evidence>
<reference evidence="3" key="1">
    <citation type="submission" date="2016-10" db="EMBL/GenBank/DDBJ databases">
        <authorList>
            <person name="Varghese N."/>
            <person name="Submissions S."/>
        </authorList>
    </citation>
    <scope>NUCLEOTIDE SEQUENCE [LARGE SCALE GENOMIC DNA]</scope>
    <source>
        <strain evidence="3">DSM 11706</strain>
    </source>
</reference>
<dbReference type="AlphaFoldDB" id="A0A1I6B9G2"/>
<feature type="chain" id="PRO_5011516244" description="40-residue YVTN family beta-propeller repeat-containing protein" evidence="1">
    <location>
        <begin position="20"/>
        <end position="311"/>
    </location>
</feature>
<dbReference type="SUPFAM" id="SSF51004">
    <property type="entry name" value="C-terminal (heme d1) domain of cytochrome cd1-nitrite reductase"/>
    <property type="match status" value="1"/>
</dbReference>
<dbReference type="InterPro" id="IPR051200">
    <property type="entry name" value="Host-pathogen_enzymatic-act"/>
</dbReference>
<dbReference type="PANTHER" id="PTHR47197:SF3">
    <property type="entry name" value="DIHYDRO-HEME D1 DEHYDROGENASE"/>
    <property type="match status" value="1"/>
</dbReference>
<proteinExistence type="predicted"/>
<dbReference type="EMBL" id="FOXU01000012">
    <property type="protein sequence ID" value="SFQ77576.1"/>
    <property type="molecule type" value="Genomic_DNA"/>
</dbReference>
<accession>A0A1I6B9G2</accession>
<protein>
    <recommendedName>
        <fullName evidence="4">40-residue YVTN family beta-propeller repeat-containing protein</fullName>
    </recommendedName>
</protein>
<dbReference type="RefSeq" id="WP_093538607.1">
    <property type="nucleotide sequence ID" value="NZ_FOXU01000012.1"/>
</dbReference>
<dbReference type="InterPro" id="IPR015943">
    <property type="entry name" value="WD40/YVTN_repeat-like_dom_sf"/>
</dbReference>
<gene>
    <name evidence="2" type="ORF">SAMN05421670_0279</name>
</gene>
<evidence type="ECO:0000313" key="2">
    <source>
        <dbReference type="EMBL" id="SFQ77576.1"/>
    </source>
</evidence>
<dbReference type="STRING" id="126156.SAMN05421670_0279"/>
<evidence type="ECO:0008006" key="4">
    <source>
        <dbReference type="Google" id="ProtNLM"/>
    </source>
</evidence>
<name>A0A1I6B9G2_9BACI</name>
<dbReference type="OrthoDB" id="120019at2"/>
<evidence type="ECO:0000256" key="1">
    <source>
        <dbReference type="SAM" id="SignalP"/>
    </source>
</evidence>
<keyword evidence="1" id="KW-0732">Signal</keyword>
<dbReference type="InterPro" id="IPR011048">
    <property type="entry name" value="Haem_d1_sf"/>
</dbReference>
<dbReference type="PROSITE" id="PS51257">
    <property type="entry name" value="PROKAR_LIPOPROTEIN"/>
    <property type="match status" value="1"/>
</dbReference>
<feature type="signal peptide" evidence="1">
    <location>
        <begin position="1"/>
        <end position="19"/>
    </location>
</feature>
<organism evidence="2 3">
    <name type="scientific">Psychrobacillus psychrotolerans</name>
    <dbReference type="NCBI Taxonomy" id="126156"/>
    <lineage>
        <taxon>Bacteria</taxon>
        <taxon>Bacillati</taxon>
        <taxon>Bacillota</taxon>
        <taxon>Bacilli</taxon>
        <taxon>Bacillales</taxon>
        <taxon>Bacillaceae</taxon>
        <taxon>Psychrobacillus</taxon>
    </lineage>
</organism>